<dbReference type="Gene3D" id="2.40.30.170">
    <property type="match status" value="1"/>
</dbReference>
<feature type="compositionally biased region" description="Basic and acidic residues" evidence="2">
    <location>
        <begin position="31"/>
        <end position="45"/>
    </location>
</feature>
<dbReference type="Pfam" id="PF25973">
    <property type="entry name" value="BSH_CzcB"/>
    <property type="match status" value="1"/>
</dbReference>
<dbReference type="InterPro" id="IPR058792">
    <property type="entry name" value="Beta-barrel_RND_2"/>
</dbReference>
<dbReference type="InterPro" id="IPR058646">
    <property type="entry name" value="CzcB_N"/>
</dbReference>
<dbReference type="Proteomes" id="UP000241074">
    <property type="component" value="Chromosome"/>
</dbReference>
<dbReference type="GO" id="GO:0060003">
    <property type="term" value="P:copper ion export"/>
    <property type="evidence" value="ECO:0007669"/>
    <property type="project" value="TreeGrafter"/>
</dbReference>
<dbReference type="OrthoDB" id="9768185at2"/>
<keyword evidence="9" id="KW-1185">Reference proteome</keyword>
<name>A0A2P1PWP2_9GAMM</name>
<dbReference type="InterPro" id="IPR058647">
    <property type="entry name" value="BSH_CzcB-like"/>
</dbReference>
<evidence type="ECO:0000259" key="5">
    <source>
        <dbReference type="Pfam" id="PF25971"/>
    </source>
</evidence>
<dbReference type="PANTHER" id="PTHR30097:SF4">
    <property type="entry name" value="SLR6042 PROTEIN"/>
    <property type="match status" value="1"/>
</dbReference>
<feature type="region of interest" description="Disordered" evidence="2">
    <location>
        <begin position="22"/>
        <end position="49"/>
    </location>
</feature>
<reference evidence="8 9" key="2">
    <citation type="submission" date="2018-03" db="EMBL/GenBank/DDBJ databases">
        <authorList>
            <person name="Keele B.F."/>
        </authorList>
    </citation>
    <scope>NUCLEOTIDE SEQUENCE [LARGE SCALE GENOMIC DNA]</scope>
    <source>
        <strain evidence="8 9">D13</strain>
    </source>
</reference>
<dbReference type="GO" id="GO:0030288">
    <property type="term" value="C:outer membrane-bounded periplasmic space"/>
    <property type="evidence" value="ECO:0007669"/>
    <property type="project" value="TreeGrafter"/>
</dbReference>
<gene>
    <name evidence="8" type="ORF">C7S18_19745</name>
</gene>
<keyword evidence="1" id="KW-0813">Transport</keyword>
<feature type="domain" description="CusB-like beta-barrel" evidence="4">
    <location>
        <begin position="262"/>
        <end position="334"/>
    </location>
</feature>
<dbReference type="Gene3D" id="2.40.420.20">
    <property type="match status" value="1"/>
</dbReference>
<reference evidence="8 9" key="1">
    <citation type="submission" date="2018-03" db="EMBL/GenBank/DDBJ databases">
        <title>Ahniella affigens gen. nov., sp. nov., a gammaproteobacterium isolated from sandy soil near a stream.</title>
        <authorList>
            <person name="Ko Y."/>
            <person name="Kim J.-H."/>
        </authorList>
    </citation>
    <scope>NUCLEOTIDE SEQUENCE [LARGE SCALE GENOMIC DNA]</scope>
    <source>
        <strain evidence="8 9">D13</strain>
    </source>
</reference>
<dbReference type="SUPFAM" id="SSF111369">
    <property type="entry name" value="HlyD-like secretion proteins"/>
    <property type="match status" value="1"/>
</dbReference>
<dbReference type="Pfam" id="PF25954">
    <property type="entry name" value="Beta-barrel_RND_2"/>
    <property type="match status" value="1"/>
</dbReference>
<evidence type="ECO:0000259" key="6">
    <source>
        <dbReference type="Pfam" id="PF25973"/>
    </source>
</evidence>
<evidence type="ECO:0000313" key="9">
    <source>
        <dbReference type="Proteomes" id="UP000241074"/>
    </source>
</evidence>
<dbReference type="Pfam" id="PF25971">
    <property type="entry name" value="CzcB_N"/>
    <property type="match status" value="1"/>
</dbReference>
<evidence type="ECO:0000256" key="2">
    <source>
        <dbReference type="SAM" id="MobiDB-lite"/>
    </source>
</evidence>
<accession>A0A2P1PWP2</accession>
<organism evidence="8 9">
    <name type="scientific">Ahniella affigens</name>
    <dbReference type="NCBI Taxonomy" id="2021234"/>
    <lineage>
        <taxon>Bacteria</taxon>
        <taxon>Pseudomonadati</taxon>
        <taxon>Pseudomonadota</taxon>
        <taxon>Gammaproteobacteria</taxon>
        <taxon>Lysobacterales</taxon>
        <taxon>Rhodanobacteraceae</taxon>
        <taxon>Ahniella</taxon>
    </lineage>
</organism>
<proteinExistence type="predicted"/>
<evidence type="ECO:0000259" key="4">
    <source>
        <dbReference type="Pfam" id="PF25954"/>
    </source>
</evidence>
<dbReference type="EMBL" id="CP027860">
    <property type="protein sequence ID" value="AVP99260.1"/>
    <property type="molecule type" value="Genomic_DNA"/>
</dbReference>
<evidence type="ECO:0000259" key="7">
    <source>
        <dbReference type="Pfam" id="PF25975"/>
    </source>
</evidence>
<dbReference type="Gene3D" id="2.40.50.100">
    <property type="match status" value="1"/>
</dbReference>
<dbReference type="Pfam" id="PF25975">
    <property type="entry name" value="CzcB_C"/>
    <property type="match status" value="1"/>
</dbReference>
<feature type="signal peptide" evidence="3">
    <location>
        <begin position="1"/>
        <end position="17"/>
    </location>
</feature>
<evidence type="ECO:0000256" key="3">
    <source>
        <dbReference type="SAM" id="SignalP"/>
    </source>
</evidence>
<dbReference type="InterPro" id="IPR051909">
    <property type="entry name" value="MFP_Cation_Efflux"/>
</dbReference>
<dbReference type="GO" id="GO:0046914">
    <property type="term" value="F:transition metal ion binding"/>
    <property type="evidence" value="ECO:0007669"/>
    <property type="project" value="TreeGrafter"/>
</dbReference>
<feature type="chain" id="PRO_5015163298" evidence="3">
    <location>
        <begin position="18"/>
        <end position="415"/>
    </location>
</feature>
<dbReference type="InterPro" id="IPR058649">
    <property type="entry name" value="CzcB_C"/>
</dbReference>
<keyword evidence="3" id="KW-0732">Signal</keyword>
<feature type="domain" description="CzcB N-terminal" evidence="5">
    <location>
        <begin position="48"/>
        <end position="138"/>
    </location>
</feature>
<dbReference type="AlphaFoldDB" id="A0A2P1PWP2"/>
<dbReference type="PANTHER" id="PTHR30097">
    <property type="entry name" value="CATION EFFLUX SYSTEM PROTEIN CUSB"/>
    <property type="match status" value="1"/>
</dbReference>
<protein>
    <submittedName>
        <fullName evidence="8">Efflux transporter periplasmic adaptor subunit</fullName>
    </submittedName>
</protein>
<evidence type="ECO:0000256" key="1">
    <source>
        <dbReference type="ARBA" id="ARBA00022448"/>
    </source>
</evidence>
<dbReference type="KEGG" id="xba:C7S18_19745"/>
<feature type="domain" description="CzcB-like C-terminal circularly permuted SH3-like" evidence="7">
    <location>
        <begin position="344"/>
        <end position="403"/>
    </location>
</feature>
<dbReference type="PROSITE" id="PS51257">
    <property type="entry name" value="PROKAR_LIPOPROTEIN"/>
    <property type="match status" value="1"/>
</dbReference>
<sequence length="415" mass="44435">MTLLKFVLPLIVLLAVAACTRPESGGQSPGHGHDRDAEDQVEKGSHGGRVLRDGSLAVELAIFEEGVPPEYRAWLYRDDKPLPVNAGQLAVTLTRLGGVAETYRFTPRDDHLVADGVVSEPHSFDVEVRANLDGHRSRWAFASYEGRTRIAAPVAAEAGIRVARAGPGVIRDEHELQGLLIPIEGRHARLAARFPGPIRSVSVGVGDLVRQGQALATIESNVSLGTYTITSPIDGVVMARSATIGEIAGTEPLLEIADLSALWVDVHLFGSDAEHIVAGLPITVNRLSDGERVDTTLDRVLPATATASQSTIGRARIDNTDGRWRPGAAVGARVTVAEHSVPLVVPLSALQRFRDWDVVFTRVGDDYEARPLELGRRDGVHAEVLDGLNAGDEIVVAQSYVVKADIEKAGASHDH</sequence>
<dbReference type="GO" id="GO:0015679">
    <property type="term" value="P:plasma membrane copper ion transport"/>
    <property type="evidence" value="ECO:0007669"/>
    <property type="project" value="TreeGrafter"/>
</dbReference>
<feature type="domain" description="CzcB-like barrel-sandwich hybrid" evidence="6">
    <location>
        <begin position="187"/>
        <end position="258"/>
    </location>
</feature>
<evidence type="ECO:0000313" key="8">
    <source>
        <dbReference type="EMBL" id="AVP99260.1"/>
    </source>
</evidence>